<sequence>MVTFDHREPGTSEDAWVRAGILDVPRLDVGEVAHLVVLAAHPDDESFGAAGLVHELAGRGAAVTVVVATDGEASHAGSTTISPERLRAVRRAEVADAVAVLAPAARVVLPGLPDGGLREHRGDLARVLGDVLDDVLAGPGGGGVPPSSVVLCAPWRGDGHRDHRIAGEVAAEVADRLGLRLLEYPVWLWHWAEPGDDAVPWPTLRALPLGAAARDAKRRALAAHVTQVEPLSATPGDEATLGPEMLRHADRGVEVLVDASGRRVAKEPADPGASLGAGFFERFYAGRRDPWGFETRWYEQRKRAVLLASLPRRRFRAALELGCSTGVLTAELAARCDRVVGVDVAEAPLAQARRRLGPEVELLRLDTPDEWPDGTFDLVVLSEVLYYYGRDDLDRALDRATASLADDGVLVACHWRHDVVEYPLGGDEVHARLAARPELDRLAHHVEEDFVLDVLVRRPAVSVARATGLL</sequence>
<dbReference type="InterPro" id="IPR041698">
    <property type="entry name" value="Methyltransf_25"/>
</dbReference>
<reference evidence="4" key="2">
    <citation type="submission" date="2023-03" db="EMBL/GenBank/DDBJ databases">
        <title>Cellulosimicrobium cellulans NBRC 103059.</title>
        <authorList>
            <person name="Ichikawa N."/>
            <person name="Sato H."/>
            <person name="Tonouchi N."/>
        </authorList>
    </citation>
    <scope>NUCLEOTIDE SEQUENCE</scope>
    <source>
        <strain evidence="4">NBRC 103059</strain>
    </source>
</reference>
<evidence type="ECO:0000313" key="6">
    <source>
        <dbReference type="Proteomes" id="UP000319068"/>
    </source>
</evidence>
<dbReference type="SUPFAM" id="SSF102588">
    <property type="entry name" value="LmbE-like"/>
    <property type="match status" value="1"/>
</dbReference>
<dbReference type="AlphaFoldDB" id="A0AAV5P530"/>
<dbReference type="EMBL" id="BSTG01000001">
    <property type="protein sequence ID" value="GLY55430.1"/>
    <property type="molecule type" value="Genomic_DNA"/>
</dbReference>
<dbReference type="Proteomes" id="UP001165168">
    <property type="component" value="Unassembled WGS sequence"/>
</dbReference>
<dbReference type="GO" id="GO:0016137">
    <property type="term" value="P:glycoside metabolic process"/>
    <property type="evidence" value="ECO:0007669"/>
    <property type="project" value="UniProtKB-ARBA"/>
</dbReference>
<dbReference type="Pfam" id="PF02585">
    <property type="entry name" value="PIG-L"/>
    <property type="match status" value="1"/>
</dbReference>
<dbReference type="InterPro" id="IPR003737">
    <property type="entry name" value="GlcNAc_PI_deacetylase-related"/>
</dbReference>
<feature type="domain" description="Methyltransferase" evidence="3">
    <location>
        <begin position="319"/>
        <end position="408"/>
    </location>
</feature>
<name>A0AAV5P530_CELCE</name>
<evidence type="ECO:0000313" key="7">
    <source>
        <dbReference type="Proteomes" id="UP001165168"/>
    </source>
</evidence>
<proteinExistence type="predicted"/>
<evidence type="ECO:0000313" key="5">
    <source>
        <dbReference type="EMBL" id="QDP74248.1"/>
    </source>
</evidence>
<keyword evidence="6" id="KW-1185">Reference proteome</keyword>
<gene>
    <name evidence="4" type="ORF">Ccel01_00320</name>
    <name evidence="5" type="ORF">FOG94_02955</name>
</gene>
<evidence type="ECO:0000256" key="2">
    <source>
        <dbReference type="ARBA" id="ARBA00022833"/>
    </source>
</evidence>
<dbReference type="GO" id="GO:0008168">
    <property type="term" value="F:methyltransferase activity"/>
    <property type="evidence" value="ECO:0007669"/>
    <property type="project" value="UniProtKB-KW"/>
</dbReference>
<keyword evidence="5" id="KW-0489">Methyltransferase</keyword>
<keyword evidence="2" id="KW-0862">Zinc</keyword>
<dbReference type="InterPro" id="IPR029063">
    <property type="entry name" value="SAM-dependent_MTases_sf"/>
</dbReference>
<keyword evidence="1" id="KW-0808">Transferase</keyword>
<evidence type="ECO:0000256" key="1">
    <source>
        <dbReference type="ARBA" id="ARBA00022679"/>
    </source>
</evidence>
<dbReference type="EMBL" id="CP041694">
    <property type="protein sequence ID" value="QDP74248.1"/>
    <property type="molecule type" value="Genomic_DNA"/>
</dbReference>
<dbReference type="InterPro" id="IPR024078">
    <property type="entry name" value="LmbE-like_dom_sf"/>
</dbReference>
<dbReference type="Pfam" id="PF13649">
    <property type="entry name" value="Methyltransf_25"/>
    <property type="match status" value="1"/>
</dbReference>
<organism evidence="4 7">
    <name type="scientific">Cellulosimicrobium cellulans</name>
    <name type="common">Arthrobacter luteus</name>
    <dbReference type="NCBI Taxonomy" id="1710"/>
    <lineage>
        <taxon>Bacteria</taxon>
        <taxon>Bacillati</taxon>
        <taxon>Actinomycetota</taxon>
        <taxon>Actinomycetes</taxon>
        <taxon>Micrococcales</taxon>
        <taxon>Promicromonosporaceae</taxon>
        <taxon>Cellulosimicrobium</taxon>
    </lineage>
</organism>
<evidence type="ECO:0000259" key="3">
    <source>
        <dbReference type="Pfam" id="PF13649"/>
    </source>
</evidence>
<dbReference type="Proteomes" id="UP000319068">
    <property type="component" value="Chromosome"/>
</dbReference>
<dbReference type="PANTHER" id="PTHR43861">
    <property type="entry name" value="TRANS-ACONITATE 2-METHYLTRANSFERASE-RELATED"/>
    <property type="match status" value="1"/>
</dbReference>
<dbReference type="CDD" id="cd02440">
    <property type="entry name" value="AdoMet_MTases"/>
    <property type="match status" value="1"/>
</dbReference>
<evidence type="ECO:0000313" key="4">
    <source>
        <dbReference type="EMBL" id="GLY55430.1"/>
    </source>
</evidence>
<dbReference type="SUPFAM" id="SSF53335">
    <property type="entry name" value="S-adenosyl-L-methionine-dependent methyltransferases"/>
    <property type="match status" value="1"/>
</dbReference>
<dbReference type="Gene3D" id="3.40.50.10320">
    <property type="entry name" value="LmbE-like"/>
    <property type="match status" value="1"/>
</dbReference>
<dbReference type="Gene3D" id="3.40.50.150">
    <property type="entry name" value="Vaccinia Virus protein VP39"/>
    <property type="match status" value="1"/>
</dbReference>
<dbReference type="GO" id="GO:0032259">
    <property type="term" value="P:methylation"/>
    <property type="evidence" value="ECO:0007669"/>
    <property type="project" value="UniProtKB-KW"/>
</dbReference>
<reference evidence="5 6" key="1">
    <citation type="submission" date="2019-07" db="EMBL/GenBank/DDBJ databases">
        <title>Complete Genome Sequence and Methylome Analysis of Arthrobacter luteus NEB113.</title>
        <authorList>
            <person name="Fomenkov A."/>
            <person name="Anton B.P."/>
            <person name="Vincze T."/>
            <person name="Roberts R.J."/>
        </authorList>
    </citation>
    <scope>NUCLEOTIDE SEQUENCE [LARGE SCALE GENOMIC DNA]</scope>
    <source>
        <strain evidence="5 6">NEB113</strain>
    </source>
</reference>
<accession>A0AAV5P530</accession>
<protein>
    <submittedName>
        <fullName evidence="5">Bifunctional PIG-L family deacetylase/class I SAM-dependent methyltransferase</fullName>
    </submittedName>
</protein>